<gene>
    <name evidence="1" type="ORF">DKX38_015375</name>
</gene>
<dbReference type="AlphaFoldDB" id="A0A5N5L582"/>
<dbReference type="Proteomes" id="UP000326939">
    <property type="component" value="Chromosome 10"/>
</dbReference>
<sequence>MEVAKGACMNHISRESLDISRLANFYEDIFGFEKIESPKFEFKVMSASLSPILTPLSNLSSYILWQLQDKGIETFQRSVPNRPVRQVFFFDPDGNGLEVASRDE</sequence>
<dbReference type="PANTHER" id="PTHR47802">
    <property type="entry name" value="GLYOXALASE FAMILY PROTEIN, EXPRESSED"/>
    <property type="match status" value="1"/>
</dbReference>
<dbReference type="EMBL" id="VDCV01000010">
    <property type="protein sequence ID" value="KAB5537842.1"/>
    <property type="molecule type" value="Genomic_DNA"/>
</dbReference>
<evidence type="ECO:0000313" key="2">
    <source>
        <dbReference type="Proteomes" id="UP000326939"/>
    </source>
</evidence>
<name>A0A5N5L582_9ROSI</name>
<keyword evidence="2" id="KW-1185">Reference proteome</keyword>
<dbReference type="SUPFAM" id="SSF54593">
    <property type="entry name" value="Glyoxalase/Bleomycin resistance protein/Dihydroxybiphenyl dioxygenase"/>
    <property type="match status" value="1"/>
</dbReference>
<reference evidence="2" key="1">
    <citation type="journal article" date="2019" name="Gigascience">
        <title>De novo genome assembly of the endangered Acer yangbiense, a plant species with extremely small populations endemic to Yunnan Province, China.</title>
        <authorList>
            <person name="Yang J."/>
            <person name="Wariss H.M."/>
            <person name="Tao L."/>
            <person name="Zhang R."/>
            <person name="Yun Q."/>
            <person name="Hollingsworth P."/>
            <person name="Dao Z."/>
            <person name="Luo G."/>
            <person name="Guo H."/>
            <person name="Ma Y."/>
            <person name="Sun W."/>
        </authorList>
    </citation>
    <scope>NUCLEOTIDE SEQUENCE [LARGE SCALE GENOMIC DNA]</scope>
    <source>
        <strain evidence="2">cv. br00</strain>
    </source>
</reference>
<dbReference type="InterPro" id="IPR029068">
    <property type="entry name" value="Glyas_Bleomycin-R_OHBP_Dase"/>
</dbReference>
<comment type="caution">
    <text evidence="1">The sequence shown here is derived from an EMBL/GenBank/DDBJ whole genome shotgun (WGS) entry which is preliminary data.</text>
</comment>
<accession>A0A5N5L582</accession>
<evidence type="ECO:0000313" key="1">
    <source>
        <dbReference type="EMBL" id="KAB5537842.1"/>
    </source>
</evidence>
<evidence type="ECO:0008006" key="3">
    <source>
        <dbReference type="Google" id="ProtNLM"/>
    </source>
</evidence>
<organism evidence="1 2">
    <name type="scientific">Salix brachista</name>
    <dbReference type="NCBI Taxonomy" id="2182728"/>
    <lineage>
        <taxon>Eukaryota</taxon>
        <taxon>Viridiplantae</taxon>
        <taxon>Streptophyta</taxon>
        <taxon>Embryophyta</taxon>
        <taxon>Tracheophyta</taxon>
        <taxon>Spermatophyta</taxon>
        <taxon>Magnoliopsida</taxon>
        <taxon>eudicotyledons</taxon>
        <taxon>Gunneridae</taxon>
        <taxon>Pentapetalae</taxon>
        <taxon>rosids</taxon>
        <taxon>fabids</taxon>
        <taxon>Malpighiales</taxon>
        <taxon>Salicaceae</taxon>
        <taxon>Saliceae</taxon>
        <taxon>Salix</taxon>
    </lineage>
</organism>
<dbReference type="Gene3D" id="3.10.180.10">
    <property type="entry name" value="2,3-Dihydroxybiphenyl 1,2-Dioxygenase, domain 1"/>
    <property type="match status" value="1"/>
</dbReference>
<dbReference type="PANTHER" id="PTHR47802:SF1">
    <property type="entry name" value="GLYOXALASE FAMILY PROTEIN, EXPRESSED"/>
    <property type="match status" value="1"/>
</dbReference>
<proteinExistence type="predicted"/>
<protein>
    <recommendedName>
        <fullName evidence="3">VOC domain-containing protein</fullName>
    </recommendedName>
</protein>